<dbReference type="EMBL" id="JBDJPC010000007">
    <property type="protein sequence ID" value="KAL1493691.1"/>
    <property type="molecule type" value="Genomic_DNA"/>
</dbReference>
<evidence type="ECO:0000313" key="3">
    <source>
        <dbReference type="Proteomes" id="UP001566132"/>
    </source>
</evidence>
<feature type="region of interest" description="Disordered" evidence="1">
    <location>
        <begin position="69"/>
        <end position="89"/>
    </location>
</feature>
<dbReference type="Proteomes" id="UP001566132">
    <property type="component" value="Unassembled WGS sequence"/>
</dbReference>
<protein>
    <submittedName>
        <fullName evidence="2">Uncharacterized protein</fullName>
    </submittedName>
</protein>
<organism evidence="2 3">
    <name type="scientific">Hypothenemus hampei</name>
    <name type="common">Coffee berry borer</name>
    <dbReference type="NCBI Taxonomy" id="57062"/>
    <lineage>
        <taxon>Eukaryota</taxon>
        <taxon>Metazoa</taxon>
        <taxon>Ecdysozoa</taxon>
        <taxon>Arthropoda</taxon>
        <taxon>Hexapoda</taxon>
        <taxon>Insecta</taxon>
        <taxon>Pterygota</taxon>
        <taxon>Neoptera</taxon>
        <taxon>Endopterygota</taxon>
        <taxon>Coleoptera</taxon>
        <taxon>Polyphaga</taxon>
        <taxon>Cucujiformia</taxon>
        <taxon>Curculionidae</taxon>
        <taxon>Scolytinae</taxon>
        <taxon>Hypothenemus</taxon>
    </lineage>
</organism>
<keyword evidence="3" id="KW-1185">Reference proteome</keyword>
<dbReference type="PANTHER" id="PTHR11257">
    <property type="entry name" value="CHEMOSENSORY PROTEIN-RELATED"/>
    <property type="match status" value="1"/>
</dbReference>
<dbReference type="Gene3D" id="1.10.2080.10">
    <property type="entry name" value="Insect odorant-binding protein A10/Ejaculatory bulb-specific protein 3"/>
    <property type="match status" value="1"/>
</dbReference>
<proteinExistence type="predicted"/>
<dbReference type="InterPro" id="IPR036682">
    <property type="entry name" value="OS_D_A10/PebIII_sf"/>
</dbReference>
<evidence type="ECO:0000313" key="2">
    <source>
        <dbReference type="EMBL" id="KAL1493691.1"/>
    </source>
</evidence>
<dbReference type="InterPro" id="IPR005055">
    <property type="entry name" value="A10/PebIII"/>
</dbReference>
<sequence>MITFCWNFIGILPEALQTNCQRCSEKQAAIALRVIKRLRKEYPKIWSQLIAKWDPDDVYVKKFESSFGSKTATSKPCQDPNNNKQHTPILQDRNSTTITQLKPISITNKIITSTNLSLHNISNKTISIDQTIGTTQNPSIISSTITTTTGKTIITTKLPTIPGLIPLNTFFTNPPIPIRPIGVNIRATVSGLVRSLGAIGSRVMETGAEIAEVVIKNIVKPLPV</sequence>
<name>A0ABD1EGF3_HYPHA</name>
<dbReference type="AlphaFoldDB" id="A0ABD1EGF3"/>
<gene>
    <name evidence="2" type="ORF">ABEB36_009386</name>
</gene>
<dbReference type="PANTHER" id="PTHR11257:SF9">
    <property type="entry name" value="CHEMOSENSORY PROTEIN 13"/>
    <property type="match status" value="1"/>
</dbReference>
<dbReference type="Pfam" id="PF03392">
    <property type="entry name" value="OS-D"/>
    <property type="match status" value="1"/>
</dbReference>
<evidence type="ECO:0000256" key="1">
    <source>
        <dbReference type="SAM" id="MobiDB-lite"/>
    </source>
</evidence>
<comment type="caution">
    <text evidence="2">The sequence shown here is derived from an EMBL/GenBank/DDBJ whole genome shotgun (WGS) entry which is preliminary data.</text>
</comment>
<dbReference type="SUPFAM" id="SSF100910">
    <property type="entry name" value="Chemosensory protein Csp2"/>
    <property type="match status" value="1"/>
</dbReference>
<reference evidence="2 3" key="1">
    <citation type="submission" date="2024-05" db="EMBL/GenBank/DDBJ databases">
        <title>Genetic variation in Jamaican populations of the coffee berry borer (Hypothenemus hampei).</title>
        <authorList>
            <person name="Errbii M."/>
            <person name="Myrie A."/>
        </authorList>
    </citation>
    <scope>NUCLEOTIDE SEQUENCE [LARGE SCALE GENOMIC DNA]</scope>
    <source>
        <strain evidence="2">JA-Hopewell-2020-01-JO</strain>
        <tissue evidence="2">Whole body</tissue>
    </source>
</reference>
<accession>A0ABD1EGF3</accession>